<dbReference type="SUPFAM" id="SSF54403">
    <property type="entry name" value="Cystatin/monellin"/>
    <property type="match status" value="1"/>
</dbReference>
<proteinExistence type="inferred from homology"/>
<evidence type="ECO:0000256" key="3">
    <source>
        <dbReference type="ARBA" id="ARBA00022704"/>
    </source>
</evidence>
<dbReference type="Proteomes" id="UP000326458">
    <property type="component" value="Unassembled WGS sequence"/>
</dbReference>
<keyword evidence="2" id="KW-0646">Protease inhibitor</keyword>
<dbReference type="PRINTS" id="PR00295">
    <property type="entry name" value="STEFINA"/>
</dbReference>
<dbReference type="AlphaFoldDB" id="A0A5N3UL57"/>
<evidence type="ECO:0000313" key="5">
    <source>
        <dbReference type="Proteomes" id="UP000326458"/>
    </source>
</evidence>
<dbReference type="PANTHER" id="PTHR11414">
    <property type="entry name" value="CYSTATIN FAMILY MEMBER"/>
    <property type="match status" value="1"/>
</dbReference>
<feature type="non-terminal residue" evidence="4">
    <location>
        <position position="1"/>
    </location>
</feature>
<organism evidence="4 5">
    <name type="scientific">Muntiacus muntjak</name>
    <name type="common">Barking deer</name>
    <name type="synonym">Indian muntjac</name>
    <dbReference type="NCBI Taxonomy" id="9888"/>
    <lineage>
        <taxon>Eukaryota</taxon>
        <taxon>Metazoa</taxon>
        <taxon>Chordata</taxon>
        <taxon>Craniata</taxon>
        <taxon>Vertebrata</taxon>
        <taxon>Euteleostomi</taxon>
        <taxon>Mammalia</taxon>
        <taxon>Eutheria</taxon>
        <taxon>Laurasiatheria</taxon>
        <taxon>Artiodactyla</taxon>
        <taxon>Ruminantia</taxon>
        <taxon>Pecora</taxon>
        <taxon>Cervidae</taxon>
        <taxon>Muntiacinae</taxon>
        <taxon>Muntiacus</taxon>
    </lineage>
</organism>
<keyword evidence="5" id="KW-1185">Reference proteome</keyword>
<comment type="caution">
    <text evidence="4">The sequence shown here is derived from an EMBL/GenBank/DDBJ whole genome shotgun (WGS) entry which is preliminary data.</text>
</comment>
<keyword evidence="3" id="KW-0789">Thiol protease inhibitor</keyword>
<gene>
    <name evidence="4" type="ORF">FD754_025220</name>
</gene>
<dbReference type="Gene3D" id="3.10.450.10">
    <property type="match status" value="1"/>
</dbReference>
<name>A0A5N3UL57_MUNMU</name>
<dbReference type="EMBL" id="VCEA01009878">
    <property type="protein sequence ID" value="KAB0337376.1"/>
    <property type="molecule type" value="Genomic_DNA"/>
</dbReference>
<dbReference type="GO" id="GO:0005829">
    <property type="term" value="C:cytosol"/>
    <property type="evidence" value="ECO:0007669"/>
    <property type="project" value="TreeGrafter"/>
</dbReference>
<sequence>SSQIQRIREMWDERPHLPLTGLSFQVQVDEDEFVHIRVFESLPHENKPVALTSYQTNKGRHDELAEF</sequence>
<evidence type="ECO:0000256" key="2">
    <source>
        <dbReference type="ARBA" id="ARBA00022690"/>
    </source>
</evidence>
<evidence type="ECO:0000256" key="1">
    <source>
        <dbReference type="ARBA" id="ARBA00009403"/>
    </source>
</evidence>
<accession>A0A5N3UL57</accession>
<evidence type="ECO:0000313" key="4">
    <source>
        <dbReference type="EMBL" id="KAB0337376.1"/>
    </source>
</evidence>
<comment type="similarity">
    <text evidence="1">Belongs to the cystatin family.</text>
</comment>
<dbReference type="PANTHER" id="PTHR11414:SF22">
    <property type="entry name" value="CYSTATIN-B"/>
    <property type="match status" value="1"/>
</dbReference>
<dbReference type="InterPro" id="IPR046350">
    <property type="entry name" value="Cystatin_sf"/>
</dbReference>
<protein>
    <submittedName>
        <fullName evidence="4">Uncharacterized protein</fullName>
    </submittedName>
</protein>
<reference evidence="4 5" key="1">
    <citation type="submission" date="2019-06" db="EMBL/GenBank/DDBJ databases">
        <title>Discovery of a novel chromosome fission-fusion reversal in muntjac.</title>
        <authorList>
            <person name="Mudd A.B."/>
            <person name="Bredeson J.V."/>
            <person name="Baum R."/>
            <person name="Hockemeyer D."/>
            <person name="Rokhsar D.S."/>
        </authorList>
    </citation>
    <scope>NUCLEOTIDE SEQUENCE [LARGE SCALE GENOMIC DNA]</scope>
    <source>
        <strain evidence="4">UTSW_UCB_Mm</strain>
        <tissue evidence="4">Fibroblast cell line</tissue>
    </source>
</reference>
<dbReference type="InterPro" id="IPR001713">
    <property type="entry name" value="Prot_inh_stefin"/>
</dbReference>
<dbReference type="GO" id="GO:0004869">
    <property type="term" value="F:cysteine-type endopeptidase inhibitor activity"/>
    <property type="evidence" value="ECO:0007669"/>
    <property type="project" value="UniProtKB-KW"/>
</dbReference>